<dbReference type="PANTHER" id="PTHR11439:SF483">
    <property type="entry name" value="PEPTIDE SYNTHASE GLIP-LIKE, PUTATIVE (AFU_ORTHOLOGUE AFUA_3G12920)-RELATED"/>
    <property type="match status" value="1"/>
</dbReference>
<gene>
    <name evidence="3" type="ORF">PACLA_8A022730</name>
</gene>
<evidence type="ECO:0000313" key="4">
    <source>
        <dbReference type="Proteomes" id="UP001152795"/>
    </source>
</evidence>
<dbReference type="Pfam" id="PF07727">
    <property type="entry name" value="RVT_2"/>
    <property type="match status" value="1"/>
</dbReference>
<feature type="domain" description="Reverse transcriptase Ty1/copia-type" evidence="1">
    <location>
        <begin position="198"/>
        <end position="448"/>
    </location>
</feature>
<proteinExistence type="predicted"/>
<evidence type="ECO:0000313" key="3">
    <source>
        <dbReference type="EMBL" id="CAB4010721.1"/>
    </source>
</evidence>
<evidence type="ECO:0000259" key="1">
    <source>
        <dbReference type="Pfam" id="PF07727"/>
    </source>
</evidence>
<dbReference type="InterPro" id="IPR043502">
    <property type="entry name" value="DNA/RNA_pol_sf"/>
</dbReference>
<dbReference type="InterPro" id="IPR057670">
    <property type="entry name" value="SH3_retrovirus"/>
</dbReference>
<feature type="non-terminal residue" evidence="3">
    <location>
        <position position="1"/>
    </location>
</feature>
<feature type="domain" description="Retroviral polymerase SH3-like" evidence="2">
    <location>
        <begin position="29"/>
        <end position="91"/>
    </location>
</feature>
<dbReference type="EMBL" id="CACRXK020006880">
    <property type="protein sequence ID" value="CAB4010721.1"/>
    <property type="molecule type" value="Genomic_DNA"/>
</dbReference>
<dbReference type="AlphaFoldDB" id="A0A7D9IQ29"/>
<dbReference type="SUPFAM" id="SSF56672">
    <property type="entry name" value="DNA/RNA polymerases"/>
    <property type="match status" value="1"/>
</dbReference>
<accession>A0A7D9IQ29</accession>
<dbReference type="PANTHER" id="PTHR11439">
    <property type="entry name" value="GAG-POL-RELATED RETROTRANSPOSON"/>
    <property type="match status" value="1"/>
</dbReference>
<protein>
    <submittedName>
        <fullName evidence="3">Uncharacterized protein</fullName>
    </submittedName>
</protein>
<comment type="caution">
    <text evidence="3">The sequence shown here is derived from an EMBL/GenBank/DDBJ whole genome shotgun (WGS) entry which is preliminary data.</text>
</comment>
<dbReference type="OrthoDB" id="6733179at2759"/>
<organism evidence="3 4">
    <name type="scientific">Paramuricea clavata</name>
    <name type="common">Red gorgonian</name>
    <name type="synonym">Violescent sea-whip</name>
    <dbReference type="NCBI Taxonomy" id="317549"/>
    <lineage>
        <taxon>Eukaryota</taxon>
        <taxon>Metazoa</taxon>
        <taxon>Cnidaria</taxon>
        <taxon>Anthozoa</taxon>
        <taxon>Octocorallia</taxon>
        <taxon>Malacalcyonacea</taxon>
        <taxon>Plexauridae</taxon>
        <taxon>Paramuricea</taxon>
    </lineage>
</organism>
<name>A0A7D9IQ29_PARCT</name>
<keyword evidence="4" id="KW-1185">Reference proteome</keyword>
<evidence type="ECO:0000259" key="2">
    <source>
        <dbReference type="Pfam" id="PF25597"/>
    </source>
</evidence>
<dbReference type="Pfam" id="PF25597">
    <property type="entry name" value="SH3_retrovirus"/>
    <property type="match status" value="1"/>
</dbReference>
<dbReference type="Proteomes" id="UP001152795">
    <property type="component" value="Unassembled WGS sequence"/>
</dbReference>
<dbReference type="CDD" id="cd09272">
    <property type="entry name" value="RNase_HI_RT_Ty1"/>
    <property type="match status" value="1"/>
</dbReference>
<dbReference type="InterPro" id="IPR013103">
    <property type="entry name" value="RVT_2"/>
</dbReference>
<sequence>PTVALKDKTPHECIFGEKTDVSNLKVFGCMCYVHIPDSNRRKLDQKSYEAIFVGYPTGTKGYKVYDVKRRKFMISRDVQFLEKKFHNFENPKNDFVFEQKERIEVPDDEKQTVELFDLDRVDELDDQTFNEDQDEFRVDPVVETNINLNETMEQPVNPENDEPVGESETLSTSKTYEERFMENVKNLGTVRQRMIPKNDTWELVPPCDDQNVVGSRWVLKVKRKEDGSIDRFKARVVAQGYSQTKGADYDEVFSPVARHTSLRTLLALANEYDLEVHQMDVRTAFLNGDIDCDIYMQQPEGFVNPDKPDYLCKLQKSIYGLKQSARCWNDTLDGYLKSRGYRKSGADGCIYVKSVKKDGGRISFVILGVCVDDIIPVSNDIQMVNSEKKALSERFKMDDRGEVHYLLGMLIKRDREARVTTISQRNYVERVLSKFGMESCKPVSTPLEPGTKFSELSNEDEKFDTQTYQQAIGCLTYLSVISRPDISAAVGALSQFMAKPSKDHWIGVKRVLRYLKGTLDYGLKYSADENPTLVGYSDSDWAGDINTRRSTSGYVFQVANSTVSWSSKRQRTVAKSSTEAEYIALSLATQEAIWLQRLLYDVGFKIRKPITIFEDNQGTIELAKNAKYHNRTKHIDICHHFVRERVQSKEINVVYCRTDDMKADILTKGLARSSYEKLRDLIGITSV</sequence>
<reference evidence="3" key="1">
    <citation type="submission" date="2020-04" db="EMBL/GenBank/DDBJ databases">
        <authorList>
            <person name="Alioto T."/>
            <person name="Alioto T."/>
            <person name="Gomez Garrido J."/>
        </authorList>
    </citation>
    <scope>NUCLEOTIDE SEQUENCE</scope>
    <source>
        <strain evidence="3">A484AB</strain>
    </source>
</reference>